<sequence>MSRRAPPHPVALIAAPTNLGLRPGPAGKLAGTTRAPAALEHAGLSRALGAAWAPGLAAMEYSRDAQGGSRIRNADSLRAFTLKLASIVENSLKAGQFPLVVGGDCSNLLGCLLGLRRHGGRGLIHIDGHSDFFHPGNYDDACSLRSAAGMDLALATGRGEPVLTEWPSINGPLVADADACQIGERESEDTDYPFSELDHLTIGRILIRRFHQLGPTAAAHQVQDWAERRGITRAWIHLDIDVIDQALMPAVDSPGSPGMTFQELATLLGILLATGRIAGMDLAIYDPDMDPSGHDAASIVHCLSDAFRGKP</sequence>
<evidence type="ECO:0000313" key="6">
    <source>
        <dbReference type="Proteomes" id="UP000589085"/>
    </source>
</evidence>
<dbReference type="Proteomes" id="UP000589085">
    <property type="component" value="Unassembled WGS sequence"/>
</dbReference>
<dbReference type="PROSITE" id="PS51409">
    <property type="entry name" value="ARGINASE_2"/>
    <property type="match status" value="1"/>
</dbReference>
<evidence type="ECO:0000313" key="5">
    <source>
        <dbReference type="EMBL" id="MBB2159630.1"/>
    </source>
</evidence>
<dbReference type="Pfam" id="PF00491">
    <property type="entry name" value="Arginase"/>
    <property type="match status" value="1"/>
</dbReference>
<comment type="caution">
    <text evidence="5">The sequence shown here is derived from an EMBL/GenBank/DDBJ whole genome shotgun (WGS) entry which is preliminary data.</text>
</comment>
<dbReference type="EMBL" id="JABEQJ010000005">
    <property type="protein sequence ID" value="MBB2159630.1"/>
    <property type="molecule type" value="Genomic_DNA"/>
</dbReference>
<reference evidence="5 6" key="1">
    <citation type="submission" date="2020-04" db="EMBL/GenBank/DDBJ databases">
        <title>Description of novel Gluconacetobacter.</title>
        <authorList>
            <person name="Sombolestani A."/>
        </authorList>
    </citation>
    <scope>NUCLEOTIDE SEQUENCE [LARGE SCALE GENOMIC DNA]</scope>
    <source>
        <strain evidence="5 6">LMG 19747</strain>
    </source>
</reference>
<name>A0A7W4NR00_9PROT</name>
<evidence type="ECO:0000256" key="3">
    <source>
        <dbReference type="ARBA" id="ARBA00023211"/>
    </source>
</evidence>
<dbReference type="GO" id="GO:0005737">
    <property type="term" value="C:cytoplasm"/>
    <property type="evidence" value="ECO:0007669"/>
    <property type="project" value="TreeGrafter"/>
</dbReference>
<comment type="similarity">
    <text evidence="4">Belongs to the arginase family.</text>
</comment>
<keyword evidence="2" id="KW-0378">Hydrolase</keyword>
<keyword evidence="1" id="KW-0479">Metal-binding</keyword>
<keyword evidence="3" id="KW-0464">Manganese</keyword>
<dbReference type="PRINTS" id="PR00116">
    <property type="entry name" value="ARGINASE"/>
</dbReference>
<dbReference type="InterPro" id="IPR006035">
    <property type="entry name" value="Ureohydrolase"/>
</dbReference>
<dbReference type="PANTHER" id="PTHR43782:SF3">
    <property type="entry name" value="ARGINASE"/>
    <property type="match status" value="1"/>
</dbReference>
<evidence type="ECO:0000256" key="2">
    <source>
        <dbReference type="ARBA" id="ARBA00022801"/>
    </source>
</evidence>
<dbReference type="AlphaFoldDB" id="A0A7W4NR00"/>
<evidence type="ECO:0000256" key="4">
    <source>
        <dbReference type="PROSITE-ProRule" id="PRU00742"/>
    </source>
</evidence>
<proteinExistence type="inferred from homology"/>
<evidence type="ECO:0000256" key="1">
    <source>
        <dbReference type="ARBA" id="ARBA00022723"/>
    </source>
</evidence>
<dbReference type="SUPFAM" id="SSF52768">
    <property type="entry name" value="Arginase/deacetylase"/>
    <property type="match status" value="1"/>
</dbReference>
<organism evidence="5 6">
    <name type="scientific">Gluconacetobacter sacchari</name>
    <dbReference type="NCBI Taxonomy" id="92759"/>
    <lineage>
        <taxon>Bacteria</taxon>
        <taxon>Pseudomonadati</taxon>
        <taxon>Pseudomonadota</taxon>
        <taxon>Alphaproteobacteria</taxon>
        <taxon>Acetobacterales</taxon>
        <taxon>Acetobacteraceae</taxon>
        <taxon>Gluconacetobacter</taxon>
    </lineage>
</organism>
<dbReference type="PANTHER" id="PTHR43782">
    <property type="entry name" value="ARGINASE"/>
    <property type="match status" value="1"/>
</dbReference>
<gene>
    <name evidence="5" type="ORF">HLH48_05490</name>
</gene>
<dbReference type="InterPro" id="IPR023696">
    <property type="entry name" value="Ureohydrolase_dom_sf"/>
</dbReference>
<protein>
    <submittedName>
        <fullName evidence="5">Arginase family protein</fullName>
    </submittedName>
</protein>
<dbReference type="Gene3D" id="3.40.800.10">
    <property type="entry name" value="Ureohydrolase domain"/>
    <property type="match status" value="1"/>
</dbReference>
<dbReference type="GO" id="GO:0030145">
    <property type="term" value="F:manganese ion binding"/>
    <property type="evidence" value="ECO:0007669"/>
    <property type="project" value="TreeGrafter"/>
</dbReference>
<accession>A0A7W4NR00</accession>
<dbReference type="RefSeq" id="WP_182996494.1">
    <property type="nucleotide sequence ID" value="NZ_JABEQJ010000005.1"/>
</dbReference>
<dbReference type="GO" id="GO:0004053">
    <property type="term" value="F:arginase activity"/>
    <property type="evidence" value="ECO:0007669"/>
    <property type="project" value="TreeGrafter"/>
</dbReference>